<keyword evidence="3" id="KW-0732">Signal</keyword>
<keyword evidence="1 2" id="KW-0443">Lipid metabolism</keyword>
<sequence>MIGPAISRVQAGLMARTFACVLLLVASGASAQSFNSLQAAAAKAVSLTVSGGVSLGTYEAGFLYYSGTSSQGERAVDLRLVTGASAGSLNALLAIMATCGVDASTPGQSLFWDIWVPIGFNDLFIPTSTMPLGVFSREALERRASHIEQAWNRGLDRSCDVVLGVSTTRLSPRALQAANGRLDLPRLEEKFAIRIQGRGDGRPPRATNYTTREGRRLELLLETDEQGEIPFANLRELLLASMSFPIAFPPQPLRTCAPKASAKPGVCLPSEAKRDLFIDGGVFDNTPLRLAVGLARDGLRETADGKLEWRPIPNPDVRTTPPGIAFAFIDPDATEYPVAPPAQTGTGPASLPGTLAEILAAFVDTARSKELAMLLEEEPEIAKRLTLPRRHFPAAGAPLFAFLGFFERSFRVFDFYLGMYDARRMMDDAFREGRTQAERPGAAGMDGIGGWQPFACMSAVYDSLPSAEQACQGEALEDFRALLQMSLDQLYDACSKSAATVPPGTWRNAHCDRAIEGQPPPHVPGLRPNTWPDWKQSKDESELAYSMRLLGAYGFGFRDLGVPKGQGDQAVLRIRHALGDAAIRLAAVQPPADKPTVRFASKLALDSISYEPQRMSLHITMGPTESELGLSVGASKMPLSSGLRFAGALGFRGLEDVLSSGSSSDPFGVVLAGGLEFQPRSEQTFLSQSRLALRAGWLFSANDDYGTNVCRDGGASHVTACSRPVVQALVGITFLEFLRAQVVGEWFPGTNSRKTLWSVAPGIGLELGL</sequence>
<feature type="short sequence motif" description="DGA/G" evidence="2">
    <location>
        <begin position="279"/>
        <end position="281"/>
    </location>
</feature>
<comment type="caution">
    <text evidence="5">The sequence shown here is derived from an EMBL/GenBank/DDBJ whole genome shotgun (WGS) entry which is preliminary data.</text>
</comment>
<gene>
    <name evidence="5" type="ORF">GTZ93_37745</name>
</gene>
<protein>
    <submittedName>
        <fullName evidence="5">Patatin-like phospholipase family protein</fullName>
    </submittedName>
</protein>
<feature type="active site" description="Nucleophile" evidence="2">
    <location>
        <position position="85"/>
    </location>
</feature>
<evidence type="ECO:0000313" key="5">
    <source>
        <dbReference type="EMBL" id="NBC45554.1"/>
    </source>
</evidence>
<comment type="caution">
    <text evidence="2">Lacks conserved residue(s) required for the propagation of feature annotation.</text>
</comment>
<dbReference type="InterPro" id="IPR016035">
    <property type="entry name" value="Acyl_Trfase/lysoPLipase"/>
</dbReference>
<dbReference type="AlphaFoldDB" id="A0A7X5BVT7"/>
<evidence type="ECO:0000256" key="2">
    <source>
        <dbReference type="PROSITE-ProRule" id="PRU01161"/>
    </source>
</evidence>
<evidence type="ECO:0000313" key="6">
    <source>
        <dbReference type="Proteomes" id="UP000537825"/>
    </source>
</evidence>
<accession>A0A7X5BVT7</accession>
<evidence type="ECO:0000259" key="4">
    <source>
        <dbReference type="PROSITE" id="PS51635"/>
    </source>
</evidence>
<feature type="signal peptide" evidence="3">
    <location>
        <begin position="1"/>
        <end position="31"/>
    </location>
</feature>
<organism evidence="5 6">
    <name type="scientific">Corallococcus exiguus</name>
    <dbReference type="NCBI Taxonomy" id="83462"/>
    <lineage>
        <taxon>Bacteria</taxon>
        <taxon>Pseudomonadati</taxon>
        <taxon>Myxococcota</taxon>
        <taxon>Myxococcia</taxon>
        <taxon>Myxococcales</taxon>
        <taxon>Cystobacterineae</taxon>
        <taxon>Myxococcaceae</taxon>
        <taxon>Corallococcus</taxon>
    </lineage>
</organism>
<dbReference type="GO" id="GO:0016787">
    <property type="term" value="F:hydrolase activity"/>
    <property type="evidence" value="ECO:0007669"/>
    <property type="project" value="UniProtKB-UniRule"/>
</dbReference>
<dbReference type="SUPFAM" id="SSF52151">
    <property type="entry name" value="FabD/lysophospholipase-like"/>
    <property type="match status" value="1"/>
</dbReference>
<dbReference type="Proteomes" id="UP000537825">
    <property type="component" value="Unassembled WGS sequence"/>
</dbReference>
<reference evidence="5 6" key="1">
    <citation type="submission" date="2020-01" db="EMBL/GenBank/DDBJ databases">
        <title>The draft genome sequence of Corallococcus exiguus DSM 14696.</title>
        <authorList>
            <person name="Zhang X."/>
            <person name="Zhu H."/>
        </authorList>
    </citation>
    <scope>NUCLEOTIDE SEQUENCE [LARGE SCALE GENOMIC DNA]</scope>
    <source>
        <strain evidence="5 6">DSM 14696</strain>
    </source>
</reference>
<dbReference type="GO" id="GO:0016042">
    <property type="term" value="P:lipid catabolic process"/>
    <property type="evidence" value="ECO:0007669"/>
    <property type="project" value="UniProtKB-UniRule"/>
</dbReference>
<dbReference type="InterPro" id="IPR002641">
    <property type="entry name" value="PNPLA_dom"/>
</dbReference>
<name>A0A7X5BVT7_9BACT</name>
<proteinExistence type="predicted"/>
<keyword evidence="2" id="KW-0442">Lipid degradation</keyword>
<keyword evidence="6" id="KW-1185">Reference proteome</keyword>
<feature type="short sequence motif" description="GXSXG" evidence="2">
    <location>
        <begin position="83"/>
        <end position="87"/>
    </location>
</feature>
<feature type="active site" description="Proton acceptor" evidence="2">
    <location>
        <position position="279"/>
    </location>
</feature>
<keyword evidence="2" id="KW-0378">Hydrolase</keyword>
<dbReference type="Pfam" id="PF01734">
    <property type="entry name" value="Patatin"/>
    <property type="match status" value="1"/>
</dbReference>
<dbReference type="EMBL" id="JAAAPK010000014">
    <property type="protein sequence ID" value="NBC45554.1"/>
    <property type="molecule type" value="Genomic_DNA"/>
</dbReference>
<evidence type="ECO:0000256" key="1">
    <source>
        <dbReference type="ARBA" id="ARBA00023098"/>
    </source>
</evidence>
<evidence type="ECO:0000256" key="3">
    <source>
        <dbReference type="SAM" id="SignalP"/>
    </source>
</evidence>
<dbReference type="Gene3D" id="3.40.1090.10">
    <property type="entry name" value="Cytosolic phospholipase A2 catalytic domain"/>
    <property type="match status" value="1"/>
</dbReference>
<dbReference type="PROSITE" id="PS51635">
    <property type="entry name" value="PNPLA"/>
    <property type="match status" value="1"/>
</dbReference>
<feature type="domain" description="PNPLA" evidence="4">
    <location>
        <begin position="47"/>
        <end position="292"/>
    </location>
</feature>
<feature type="chain" id="PRO_5030913623" evidence="3">
    <location>
        <begin position="32"/>
        <end position="769"/>
    </location>
</feature>